<feature type="compositionally biased region" description="Pro residues" evidence="2">
    <location>
        <begin position="254"/>
        <end position="264"/>
    </location>
</feature>
<dbReference type="Proteomes" id="UP000053477">
    <property type="component" value="Unassembled WGS sequence"/>
</dbReference>
<dbReference type="PANTHER" id="PTHR14464">
    <property type="entry name" value="EXONUCLEASE V"/>
    <property type="match status" value="1"/>
</dbReference>
<gene>
    <name evidence="3" type="ORF">SCHPADRAFT_932722</name>
</gene>
<feature type="compositionally biased region" description="Basic and acidic residues" evidence="2">
    <location>
        <begin position="235"/>
        <end position="245"/>
    </location>
</feature>
<dbReference type="EMBL" id="KQ086166">
    <property type="protein sequence ID" value="KLO07013.1"/>
    <property type="molecule type" value="Genomic_DNA"/>
</dbReference>
<dbReference type="PANTHER" id="PTHR14464:SF4">
    <property type="entry name" value="EXONUCLEASE V"/>
    <property type="match status" value="1"/>
</dbReference>
<evidence type="ECO:0000313" key="4">
    <source>
        <dbReference type="Proteomes" id="UP000053477"/>
    </source>
</evidence>
<dbReference type="Pfam" id="PF09810">
    <property type="entry name" value="Exo5"/>
    <property type="match status" value="1"/>
</dbReference>
<dbReference type="AlphaFoldDB" id="A0A0H2RC18"/>
<keyword evidence="4" id="KW-1185">Reference proteome</keyword>
<dbReference type="OrthoDB" id="354769at2759"/>
<dbReference type="GO" id="GO:0045145">
    <property type="term" value="F:single-stranded DNA 5'-3' DNA exonuclease activity"/>
    <property type="evidence" value="ECO:0007669"/>
    <property type="project" value="InterPro"/>
</dbReference>
<feature type="region of interest" description="Disordered" evidence="2">
    <location>
        <begin position="386"/>
        <end position="467"/>
    </location>
</feature>
<feature type="compositionally biased region" description="Basic and acidic residues" evidence="2">
    <location>
        <begin position="433"/>
        <end position="443"/>
    </location>
</feature>
<evidence type="ECO:0000313" key="3">
    <source>
        <dbReference type="EMBL" id="KLO07013.1"/>
    </source>
</evidence>
<organism evidence="3 4">
    <name type="scientific">Schizopora paradoxa</name>
    <dbReference type="NCBI Taxonomy" id="27342"/>
    <lineage>
        <taxon>Eukaryota</taxon>
        <taxon>Fungi</taxon>
        <taxon>Dikarya</taxon>
        <taxon>Basidiomycota</taxon>
        <taxon>Agaricomycotina</taxon>
        <taxon>Agaricomycetes</taxon>
        <taxon>Hymenochaetales</taxon>
        <taxon>Schizoporaceae</taxon>
        <taxon>Schizopora</taxon>
    </lineage>
</organism>
<dbReference type="GO" id="GO:0005739">
    <property type="term" value="C:mitochondrion"/>
    <property type="evidence" value="ECO:0007669"/>
    <property type="project" value="TreeGrafter"/>
</dbReference>
<feature type="compositionally biased region" description="Basic and acidic residues" evidence="2">
    <location>
        <begin position="457"/>
        <end position="466"/>
    </location>
</feature>
<dbReference type="InterPro" id="IPR019190">
    <property type="entry name" value="EXOV"/>
</dbReference>
<dbReference type="InParanoid" id="A0A0H2RC18"/>
<evidence type="ECO:0008006" key="5">
    <source>
        <dbReference type="Google" id="ProtNLM"/>
    </source>
</evidence>
<dbReference type="GO" id="GO:0036297">
    <property type="term" value="P:interstrand cross-link repair"/>
    <property type="evidence" value="ECO:0007669"/>
    <property type="project" value="TreeGrafter"/>
</dbReference>
<evidence type="ECO:0000256" key="1">
    <source>
        <dbReference type="ARBA" id="ARBA00009797"/>
    </source>
</evidence>
<name>A0A0H2RC18_9AGAM</name>
<comment type="similarity">
    <text evidence="1">Belongs to the EXO5 family.</text>
</comment>
<evidence type="ECO:0000256" key="2">
    <source>
        <dbReference type="SAM" id="MobiDB-lite"/>
    </source>
</evidence>
<feature type="region of interest" description="Disordered" evidence="2">
    <location>
        <begin position="219"/>
        <end position="267"/>
    </location>
</feature>
<proteinExistence type="inferred from homology"/>
<accession>A0A0H2RC18</accession>
<sequence length="538" mass="60595">MASEDGYGDSNWPVFTTEDFDAIDKICENQEVQGGQTSGSARPQIEIEVELPADDVPLSKADHVNERGKKKNSLYELFRRRGGFLSVTDCTGPSWCEVQYDYGLRQRRSKPLKSRPTSFKTEKGKEIVVEKKAAEKREKIVTAGTAVHKILEKEQKLEEISIRATCSEEFWALRILDFLTRMNILEQDMYCREIGVWGIVQDQVVFGCIDELRLIPNPGQKTSLKSSPSKKGKAPKIDPKQRTIHDMMTNSSSSPPPPPPLPDPEPSKVIQIIDTKTRGSNNIPIHADTLPSRLQLMLYHQLFVDILRADPILLLSLFERLNCDPARPFTERFKADMKVMLVSNDLHLRFLDAGCLLDMLEPMQESIEALSTRKVADSLSLVYRRRDGAAHPPKAGKSPGIARKTKEGEGEPGSPSEPTLQTSGESPSRKRKHDELRNRESSDAKQTVAPTASSPESESKEKKPQALDKALIGTKKFKFNSELLDKHMKSILQWWYGERPSVGVSLENTNRCGSCEYRDGCEWREAKAREFDLGKKKS</sequence>
<protein>
    <recommendedName>
        <fullName evidence="5">Exonuclease V</fullName>
    </recommendedName>
</protein>
<dbReference type="GO" id="GO:0005634">
    <property type="term" value="C:nucleus"/>
    <property type="evidence" value="ECO:0007669"/>
    <property type="project" value="TreeGrafter"/>
</dbReference>
<reference evidence="3 4" key="1">
    <citation type="submission" date="2015-04" db="EMBL/GenBank/DDBJ databases">
        <title>Complete genome sequence of Schizopora paradoxa KUC8140, a cosmopolitan wood degrader in East Asia.</title>
        <authorList>
            <consortium name="DOE Joint Genome Institute"/>
            <person name="Min B."/>
            <person name="Park H."/>
            <person name="Jang Y."/>
            <person name="Kim J.-J."/>
            <person name="Kim K.H."/>
            <person name="Pangilinan J."/>
            <person name="Lipzen A."/>
            <person name="Riley R."/>
            <person name="Grigoriev I.V."/>
            <person name="Spatafora J.W."/>
            <person name="Choi I.-G."/>
        </authorList>
    </citation>
    <scope>NUCLEOTIDE SEQUENCE [LARGE SCALE GENOMIC DNA]</scope>
    <source>
        <strain evidence="3 4">KUC8140</strain>
    </source>
</reference>